<comment type="caution">
    <text evidence="1">The sequence shown here is derived from an EMBL/GenBank/DDBJ whole genome shotgun (WGS) entry which is preliminary data.</text>
</comment>
<gene>
    <name evidence="1" type="ORF">Tci_513598</name>
</gene>
<proteinExistence type="predicted"/>
<organism evidence="1">
    <name type="scientific">Tanacetum cinerariifolium</name>
    <name type="common">Dalmatian daisy</name>
    <name type="synonym">Chrysanthemum cinerariifolium</name>
    <dbReference type="NCBI Taxonomy" id="118510"/>
    <lineage>
        <taxon>Eukaryota</taxon>
        <taxon>Viridiplantae</taxon>
        <taxon>Streptophyta</taxon>
        <taxon>Embryophyta</taxon>
        <taxon>Tracheophyta</taxon>
        <taxon>Spermatophyta</taxon>
        <taxon>Magnoliopsida</taxon>
        <taxon>eudicotyledons</taxon>
        <taxon>Gunneridae</taxon>
        <taxon>Pentapetalae</taxon>
        <taxon>asterids</taxon>
        <taxon>campanulids</taxon>
        <taxon>Asterales</taxon>
        <taxon>Asteraceae</taxon>
        <taxon>Asteroideae</taxon>
        <taxon>Anthemideae</taxon>
        <taxon>Anthemidinae</taxon>
        <taxon>Tanacetum</taxon>
    </lineage>
</organism>
<dbReference type="EMBL" id="BKCJ010276271">
    <property type="protein sequence ID" value="GEZ41625.1"/>
    <property type="molecule type" value="Genomic_DNA"/>
</dbReference>
<accession>A0A699IAK5</accession>
<name>A0A699IAK5_TANCI</name>
<reference evidence="1" key="1">
    <citation type="journal article" date="2019" name="Sci. Rep.">
        <title>Draft genome of Tanacetum cinerariifolium, the natural source of mosquito coil.</title>
        <authorList>
            <person name="Yamashiro T."/>
            <person name="Shiraishi A."/>
            <person name="Satake H."/>
            <person name="Nakayama K."/>
        </authorList>
    </citation>
    <scope>NUCLEOTIDE SEQUENCE</scope>
</reference>
<dbReference type="AlphaFoldDB" id="A0A699IAK5"/>
<evidence type="ECO:0000313" key="1">
    <source>
        <dbReference type="EMBL" id="GEZ41625.1"/>
    </source>
</evidence>
<protein>
    <submittedName>
        <fullName evidence="1">Uncharacterized protein</fullName>
    </submittedName>
</protein>
<sequence length="284" mass="31810">MARQYPKPKRKRDVTWFKNKVLLVEAQRKGKVLNKEKLEILADLGIAEGPVTQSILTHNAACQADDLDAYDSDCDEISTAKAVLMANLSSYGSNVFSEVPYSDNTHNDMLSQSVQEMSYFEQTHLVNYPDNEITSDSNIIPYSRYLLETQNTAVHDTNSYAQQDAMILSVFEQLSNQVTNCNKVNKDNLIANETLSAELERYKKRVPLIPVAKEICLPCTGCKVTLPSLMVACCLGFHEFLSWLLVVGKRDVTTADRNDIIWLMASMGSSPCLNTGIVRPKSSW</sequence>